<evidence type="ECO:0000256" key="1">
    <source>
        <dbReference type="SAM" id="MobiDB-lite"/>
    </source>
</evidence>
<evidence type="ECO:0000313" key="2">
    <source>
        <dbReference type="EMBL" id="QDO89991.1"/>
    </source>
</evidence>
<dbReference type="AlphaFoldDB" id="A0A516GEQ5"/>
<name>A0A516GEQ5_9MICO</name>
<evidence type="ECO:0000313" key="3">
    <source>
        <dbReference type="Proteomes" id="UP000315395"/>
    </source>
</evidence>
<dbReference type="RefSeq" id="WP_143784708.1">
    <property type="nucleotide sequence ID" value="NZ_CP041616.1"/>
</dbReference>
<proteinExistence type="predicted"/>
<organism evidence="2 3">
    <name type="scientific">Ornithinimicrobium ciconiae</name>
    <dbReference type="NCBI Taxonomy" id="2594265"/>
    <lineage>
        <taxon>Bacteria</taxon>
        <taxon>Bacillati</taxon>
        <taxon>Actinomycetota</taxon>
        <taxon>Actinomycetes</taxon>
        <taxon>Micrococcales</taxon>
        <taxon>Ornithinimicrobiaceae</taxon>
        <taxon>Ornithinimicrobium</taxon>
    </lineage>
</organism>
<dbReference type="OrthoDB" id="3718343at2"/>
<dbReference type="EMBL" id="CP041616">
    <property type="protein sequence ID" value="QDO89991.1"/>
    <property type="molecule type" value="Genomic_DNA"/>
</dbReference>
<gene>
    <name evidence="2" type="ORF">FNH13_18065</name>
</gene>
<keyword evidence="3" id="KW-1185">Reference proteome</keyword>
<protein>
    <submittedName>
        <fullName evidence="2">Uncharacterized protein</fullName>
    </submittedName>
</protein>
<feature type="region of interest" description="Disordered" evidence="1">
    <location>
        <begin position="39"/>
        <end position="62"/>
    </location>
</feature>
<dbReference type="KEGG" id="orz:FNH13_18065"/>
<sequence length="62" mass="6607">MADPLRELRRGEVVWAESDLTGPLTIDLDSIVEVHGRTKQGAAFGYPQRSGGSPLGGDSRPS</sequence>
<reference evidence="2 3" key="1">
    <citation type="submission" date="2019-07" db="EMBL/GenBank/DDBJ databases">
        <title>complete genome sequencing of Ornithinimicrobium sp. H23M54.</title>
        <authorList>
            <person name="Bae J.-W."/>
            <person name="Lee S.-Y."/>
        </authorList>
    </citation>
    <scope>NUCLEOTIDE SEQUENCE [LARGE SCALE GENOMIC DNA]</scope>
    <source>
        <strain evidence="2 3">H23M54</strain>
    </source>
</reference>
<dbReference type="Proteomes" id="UP000315395">
    <property type="component" value="Chromosome"/>
</dbReference>
<accession>A0A516GEQ5</accession>